<reference evidence="2" key="1">
    <citation type="journal article" date="2024" name="Front. Bioeng. Biotechnol.">
        <title>Genome-scale model development and genomic sequencing of the oleaginous clade Lipomyces.</title>
        <authorList>
            <person name="Czajka J.J."/>
            <person name="Han Y."/>
            <person name="Kim J."/>
            <person name="Mondo S.J."/>
            <person name="Hofstad B.A."/>
            <person name="Robles A."/>
            <person name="Haridas S."/>
            <person name="Riley R."/>
            <person name="LaButti K."/>
            <person name="Pangilinan J."/>
            <person name="Andreopoulos W."/>
            <person name="Lipzen A."/>
            <person name="Yan J."/>
            <person name="Wang M."/>
            <person name="Ng V."/>
            <person name="Grigoriev I.V."/>
            <person name="Spatafora J.W."/>
            <person name="Magnuson J.K."/>
            <person name="Baker S.E."/>
            <person name="Pomraning K.R."/>
        </authorList>
    </citation>
    <scope>NUCLEOTIDE SEQUENCE [LARGE SCALE GENOMIC DNA]</scope>
    <source>
        <strain evidence="2">CBS 7786</strain>
    </source>
</reference>
<sequence length="485" mass="50708">MRKTLSVPAIADLVHSQPSSSASVSSSSSSSAVSTPGSRSPVPFASAPAPLPTAAALDNMATLHAQPPAAPHHPPAELPRPYKCPMCDKAFHRLEHQTRHIRTHTGEKPHACTFPGCQKRFSRSDELTRHSRIHTNANPRRSYKGVQPSSSSAAAAAAAASTAAGQSSGDESSVAAAVKFSKSAPTSKATSPNVSPPHVHSQFQPARAGTASGYSSGTSTPTSAPLPLPFDMHMLATAASQQLERENSAHSARSRSSLSILSAASNHHHHHHHHHPHRSAFAAGLAPLTPFNAAPTSSSSSSSTSTAVARPHDDDMFVPRYSKRSRPNSPVSTAPSSPAFSASDSPTPDHTPLVTPAHSPRLHPRELEALQGVQLPSIRSLSLRHMPPPLMPLEVDTIQTPPPGIASGTLSRSSSGTNLRLLPIADILGPTSSPSQAAMDLSAKRVLPPPTSVPSVRLSVADLIHGDSNTNPGPSPNVQEDTARW</sequence>
<proteinExistence type="predicted"/>
<dbReference type="Proteomes" id="UP001433508">
    <property type="component" value="Unassembled WGS sequence"/>
</dbReference>
<protein>
    <submittedName>
        <fullName evidence="1">Uncharacterized protein</fullName>
    </submittedName>
</protein>
<gene>
    <name evidence="1" type="ORF">V1525DRAFT_398855</name>
</gene>
<accession>A0ACC3T5K1</accession>
<dbReference type="EMBL" id="MU971348">
    <property type="protein sequence ID" value="KAK9239213.1"/>
    <property type="molecule type" value="Genomic_DNA"/>
</dbReference>
<keyword evidence="2" id="KW-1185">Reference proteome</keyword>
<organism evidence="1 2">
    <name type="scientific">Lipomyces kononenkoae</name>
    <name type="common">Yeast</name>
    <dbReference type="NCBI Taxonomy" id="34357"/>
    <lineage>
        <taxon>Eukaryota</taxon>
        <taxon>Fungi</taxon>
        <taxon>Dikarya</taxon>
        <taxon>Ascomycota</taxon>
        <taxon>Saccharomycotina</taxon>
        <taxon>Lipomycetes</taxon>
        <taxon>Lipomycetales</taxon>
        <taxon>Lipomycetaceae</taxon>
        <taxon>Lipomyces</taxon>
    </lineage>
</organism>
<evidence type="ECO:0000313" key="1">
    <source>
        <dbReference type="EMBL" id="KAK9239213.1"/>
    </source>
</evidence>
<comment type="caution">
    <text evidence="1">The sequence shown here is derived from an EMBL/GenBank/DDBJ whole genome shotgun (WGS) entry which is preliminary data.</text>
</comment>
<name>A0ACC3T5K1_LIPKO</name>
<evidence type="ECO:0000313" key="2">
    <source>
        <dbReference type="Proteomes" id="UP001433508"/>
    </source>
</evidence>